<evidence type="ECO:0000256" key="1">
    <source>
        <dbReference type="SAM" id="SignalP"/>
    </source>
</evidence>
<reference evidence="3" key="1">
    <citation type="journal article" date="2014" name="Int. J. Syst. Evol. Microbiol.">
        <title>Complete genome sequence of Corynebacterium casei LMG S-19264T (=DSM 44701T), isolated from a smear-ripened cheese.</title>
        <authorList>
            <consortium name="US DOE Joint Genome Institute (JGI-PGF)"/>
            <person name="Walter F."/>
            <person name="Albersmeier A."/>
            <person name="Kalinowski J."/>
            <person name="Ruckert C."/>
        </authorList>
    </citation>
    <scope>NUCLEOTIDE SEQUENCE</scope>
    <source>
        <strain evidence="3">CCM 8711</strain>
    </source>
</reference>
<accession>A0A917J9V8</accession>
<feature type="domain" description="DUF4440" evidence="2">
    <location>
        <begin position="45"/>
        <end position="144"/>
    </location>
</feature>
<evidence type="ECO:0000313" key="4">
    <source>
        <dbReference type="Proteomes" id="UP000662074"/>
    </source>
</evidence>
<dbReference type="SUPFAM" id="SSF54427">
    <property type="entry name" value="NTF2-like"/>
    <property type="match status" value="1"/>
</dbReference>
<feature type="chain" id="PRO_5036918114" description="DUF4440 domain-containing protein" evidence="1">
    <location>
        <begin position="25"/>
        <end position="165"/>
    </location>
</feature>
<dbReference type="InterPro" id="IPR032710">
    <property type="entry name" value="NTF2-like_dom_sf"/>
</dbReference>
<feature type="signal peptide" evidence="1">
    <location>
        <begin position="1"/>
        <end position="24"/>
    </location>
</feature>
<evidence type="ECO:0000259" key="2">
    <source>
        <dbReference type="Pfam" id="PF14534"/>
    </source>
</evidence>
<reference evidence="3" key="2">
    <citation type="submission" date="2020-09" db="EMBL/GenBank/DDBJ databases">
        <authorList>
            <person name="Sun Q."/>
            <person name="Sedlacek I."/>
        </authorList>
    </citation>
    <scope>NUCLEOTIDE SEQUENCE</scope>
    <source>
        <strain evidence="3">CCM 8711</strain>
    </source>
</reference>
<proteinExistence type="predicted"/>
<dbReference type="Gene3D" id="3.10.450.50">
    <property type="match status" value="1"/>
</dbReference>
<name>A0A917J9V8_9SPHI</name>
<comment type="caution">
    <text evidence="3">The sequence shown here is derived from an EMBL/GenBank/DDBJ whole genome shotgun (WGS) entry which is preliminary data.</text>
</comment>
<evidence type="ECO:0000313" key="3">
    <source>
        <dbReference type="EMBL" id="GGI49994.1"/>
    </source>
</evidence>
<gene>
    <name evidence="3" type="ORF">GCM10011425_12060</name>
</gene>
<protein>
    <recommendedName>
        <fullName evidence="2">DUF4440 domain-containing protein</fullName>
    </recommendedName>
</protein>
<dbReference type="InterPro" id="IPR027843">
    <property type="entry name" value="DUF4440"/>
</dbReference>
<organism evidence="3 4">
    <name type="scientific">Mucilaginibacter galii</name>
    <dbReference type="NCBI Taxonomy" id="2005073"/>
    <lineage>
        <taxon>Bacteria</taxon>
        <taxon>Pseudomonadati</taxon>
        <taxon>Bacteroidota</taxon>
        <taxon>Sphingobacteriia</taxon>
        <taxon>Sphingobacteriales</taxon>
        <taxon>Sphingobacteriaceae</taxon>
        <taxon>Mucilaginibacter</taxon>
    </lineage>
</organism>
<dbReference type="EMBL" id="BMDO01000002">
    <property type="protein sequence ID" value="GGI49994.1"/>
    <property type="molecule type" value="Genomic_DNA"/>
</dbReference>
<dbReference type="Proteomes" id="UP000662074">
    <property type="component" value="Unassembled WGS sequence"/>
</dbReference>
<dbReference type="RefSeq" id="WP_188414764.1">
    <property type="nucleotide sequence ID" value="NZ_BMDO01000002.1"/>
</dbReference>
<dbReference type="Pfam" id="PF14534">
    <property type="entry name" value="DUF4440"/>
    <property type="match status" value="1"/>
</dbReference>
<sequence length="165" mass="18451">MIGKNLLGSVLTLLFLLLSFYSYAQSSNDFNGSKADRDSLRRTGDAIRAAFSRGDVDAILLYHHPDVIKALNYPDFQKGKETLRNQLKGTLDSFHLEFVENKVESMFINGGTAVEQTLFTIKGMPKGSGKPFTFKGRSMIVYIKYKGSPTGWATIREMIQPSTEK</sequence>
<keyword evidence="1" id="KW-0732">Signal</keyword>
<dbReference type="AlphaFoldDB" id="A0A917J9V8"/>
<keyword evidence="4" id="KW-1185">Reference proteome</keyword>